<dbReference type="Proteomes" id="UP000308768">
    <property type="component" value="Unassembled WGS sequence"/>
</dbReference>
<evidence type="ECO:0000313" key="3">
    <source>
        <dbReference type="Proteomes" id="UP000308768"/>
    </source>
</evidence>
<dbReference type="PANTHER" id="PTHR43433:SF5">
    <property type="entry name" value="AB HYDROLASE-1 DOMAIN-CONTAINING PROTEIN"/>
    <property type="match status" value="1"/>
</dbReference>
<dbReference type="InterPro" id="IPR029058">
    <property type="entry name" value="AB_hydrolase_fold"/>
</dbReference>
<reference evidence="2 3" key="1">
    <citation type="submission" date="2017-03" db="EMBL/GenBank/DDBJ databases">
        <title>Genomes of endolithic fungi from Antarctica.</title>
        <authorList>
            <person name="Coleine C."/>
            <person name="Masonjones S."/>
            <person name="Stajich J.E."/>
        </authorList>
    </citation>
    <scope>NUCLEOTIDE SEQUENCE [LARGE SCALE GENOMIC DNA]</scope>
    <source>
        <strain evidence="2 3">CCFEE 5187</strain>
    </source>
</reference>
<dbReference type="Pfam" id="PF00561">
    <property type="entry name" value="Abhydrolase_1"/>
    <property type="match status" value="1"/>
</dbReference>
<dbReference type="InterPro" id="IPR050471">
    <property type="entry name" value="AB_hydrolase"/>
</dbReference>
<feature type="domain" description="AB hydrolase-1" evidence="1">
    <location>
        <begin position="98"/>
        <end position="163"/>
    </location>
</feature>
<dbReference type="STRING" id="331657.A0A4U0X936"/>
<keyword evidence="3" id="KW-1185">Reference proteome</keyword>
<accession>A0A4U0X936</accession>
<dbReference type="SUPFAM" id="SSF53474">
    <property type="entry name" value="alpha/beta-Hydrolases"/>
    <property type="match status" value="1"/>
</dbReference>
<dbReference type="InterPro" id="IPR000073">
    <property type="entry name" value="AB_hydrolase_1"/>
</dbReference>
<name>A0A4U0X936_9PEZI</name>
<evidence type="ECO:0000259" key="1">
    <source>
        <dbReference type="Pfam" id="PF00561"/>
    </source>
</evidence>
<sequence length="198" mass="21366">MPLLQLPNNITINYRLEGEGPETVVLVNGLADDLETWAVQVPALLKAGFREGWSVWGATETGEEQNADRGRKFGTGLMDKMFSRFFSASDPKKGKAACFDNRGIGASSSPPGPYSAIMLATDVRALILSLNVTQYHLLGVSMGGMIAQAYVLEYAIGKQRTAPSPLSVTLACTYAAPGPFCTRMFALWADMAQILRPT</sequence>
<comment type="caution">
    <text evidence="2">The sequence shown here is derived from an EMBL/GenBank/DDBJ whole genome shotgun (WGS) entry which is preliminary data.</text>
</comment>
<dbReference type="AlphaFoldDB" id="A0A4U0X936"/>
<dbReference type="OrthoDB" id="408373at2759"/>
<proteinExistence type="predicted"/>
<dbReference type="EMBL" id="NAJN01000454">
    <property type="protein sequence ID" value="TKA73110.1"/>
    <property type="molecule type" value="Genomic_DNA"/>
</dbReference>
<protein>
    <recommendedName>
        <fullName evidence="1">AB hydrolase-1 domain-containing protein</fullName>
    </recommendedName>
</protein>
<gene>
    <name evidence="2" type="ORF">B0A49_06350</name>
</gene>
<dbReference type="Gene3D" id="3.40.50.1820">
    <property type="entry name" value="alpha/beta hydrolase"/>
    <property type="match status" value="2"/>
</dbReference>
<organism evidence="2 3">
    <name type="scientific">Cryomyces minteri</name>
    <dbReference type="NCBI Taxonomy" id="331657"/>
    <lineage>
        <taxon>Eukaryota</taxon>
        <taxon>Fungi</taxon>
        <taxon>Dikarya</taxon>
        <taxon>Ascomycota</taxon>
        <taxon>Pezizomycotina</taxon>
        <taxon>Dothideomycetes</taxon>
        <taxon>Dothideomycetes incertae sedis</taxon>
        <taxon>Cryomyces</taxon>
    </lineage>
</organism>
<dbReference type="PANTHER" id="PTHR43433">
    <property type="entry name" value="HYDROLASE, ALPHA/BETA FOLD FAMILY PROTEIN"/>
    <property type="match status" value="1"/>
</dbReference>
<evidence type="ECO:0000313" key="2">
    <source>
        <dbReference type="EMBL" id="TKA73110.1"/>
    </source>
</evidence>